<comment type="subunit">
    <text evidence="4 9">Homodimer.</text>
</comment>
<evidence type="ECO:0000259" key="10">
    <source>
        <dbReference type="Pfam" id="PF00155"/>
    </source>
</evidence>
<proteinExistence type="inferred from homology"/>
<evidence type="ECO:0000256" key="3">
    <source>
        <dbReference type="ARBA" id="ARBA00007970"/>
    </source>
</evidence>
<dbReference type="HAMAP" id="MF_01023">
    <property type="entry name" value="HisC_aminotrans_2"/>
    <property type="match status" value="1"/>
</dbReference>
<comment type="pathway">
    <text evidence="2 9">Amino-acid biosynthesis; L-histidine biosynthesis; L-histidine from 5-phospho-alpha-D-ribose 1-diphosphate: step 7/9.</text>
</comment>
<dbReference type="InterPro" id="IPR050106">
    <property type="entry name" value="HistidinolP_aminotransfase"/>
</dbReference>
<dbReference type="EMBL" id="AP012273">
    <property type="protein sequence ID" value="BAO45032.1"/>
    <property type="molecule type" value="Genomic_DNA"/>
</dbReference>
<comment type="catalytic activity">
    <reaction evidence="8 9">
        <text>L-histidinol phosphate + 2-oxoglutarate = 3-(imidazol-4-yl)-2-oxopropyl phosphate + L-glutamate</text>
        <dbReference type="Rhea" id="RHEA:23744"/>
        <dbReference type="ChEBI" id="CHEBI:16810"/>
        <dbReference type="ChEBI" id="CHEBI:29985"/>
        <dbReference type="ChEBI" id="CHEBI:57766"/>
        <dbReference type="ChEBI" id="CHEBI:57980"/>
        <dbReference type="EC" id="2.6.1.9"/>
    </reaction>
</comment>
<organism evidence="11 12">
    <name type="scientific">Thiolapillus brandeum</name>
    <dbReference type="NCBI Taxonomy" id="1076588"/>
    <lineage>
        <taxon>Bacteria</taxon>
        <taxon>Pseudomonadati</taxon>
        <taxon>Pseudomonadota</taxon>
        <taxon>Gammaproteobacteria</taxon>
        <taxon>Chromatiales</taxon>
        <taxon>Sedimenticolaceae</taxon>
        <taxon>Thiolapillus</taxon>
    </lineage>
</organism>
<evidence type="ECO:0000256" key="5">
    <source>
        <dbReference type="ARBA" id="ARBA00022576"/>
    </source>
</evidence>
<comment type="cofactor">
    <cofactor evidence="1 9">
        <name>pyridoxal 5'-phosphate</name>
        <dbReference type="ChEBI" id="CHEBI:597326"/>
    </cofactor>
</comment>
<evidence type="ECO:0000256" key="1">
    <source>
        <dbReference type="ARBA" id="ARBA00001933"/>
    </source>
</evidence>
<dbReference type="NCBIfam" id="TIGR01141">
    <property type="entry name" value="hisC"/>
    <property type="match status" value="1"/>
</dbReference>
<evidence type="ECO:0000313" key="12">
    <source>
        <dbReference type="Proteomes" id="UP000031631"/>
    </source>
</evidence>
<dbReference type="PANTHER" id="PTHR43643:SF3">
    <property type="entry name" value="HISTIDINOL-PHOSPHATE AMINOTRANSFERASE"/>
    <property type="match status" value="1"/>
</dbReference>
<evidence type="ECO:0000256" key="4">
    <source>
        <dbReference type="ARBA" id="ARBA00011738"/>
    </source>
</evidence>
<dbReference type="GO" id="GO:0000105">
    <property type="term" value="P:L-histidine biosynthetic process"/>
    <property type="evidence" value="ECO:0007669"/>
    <property type="project" value="UniProtKB-UniRule"/>
</dbReference>
<dbReference type="GO" id="GO:0030170">
    <property type="term" value="F:pyridoxal phosphate binding"/>
    <property type="evidence" value="ECO:0007669"/>
    <property type="project" value="InterPro"/>
</dbReference>
<name>A0A7U6GJY3_9GAMM</name>
<dbReference type="InterPro" id="IPR015422">
    <property type="entry name" value="PyrdxlP-dep_Trfase_small"/>
</dbReference>
<accession>A0A7U6GJY3</accession>
<keyword evidence="9" id="KW-0368">Histidine biosynthesis</keyword>
<protein>
    <recommendedName>
        <fullName evidence="9">Histidinol-phosphate aminotransferase</fullName>
        <ecNumber evidence="9">2.6.1.9</ecNumber>
    </recommendedName>
    <alternativeName>
        <fullName evidence="9">Imidazole acetol-phosphate transaminase</fullName>
    </alternativeName>
</protein>
<dbReference type="KEGG" id="tbn:TBH_C2120"/>
<keyword evidence="7 9" id="KW-0663">Pyridoxal phosphate</keyword>
<dbReference type="GO" id="GO:0004400">
    <property type="term" value="F:histidinol-phosphate transaminase activity"/>
    <property type="evidence" value="ECO:0007669"/>
    <property type="project" value="UniProtKB-UniRule"/>
</dbReference>
<evidence type="ECO:0000256" key="2">
    <source>
        <dbReference type="ARBA" id="ARBA00005011"/>
    </source>
</evidence>
<dbReference type="Proteomes" id="UP000031631">
    <property type="component" value="Chromosome"/>
</dbReference>
<keyword evidence="5 9" id="KW-0032">Aminotransferase</keyword>
<keyword evidence="9" id="KW-0028">Amino-acid biosynthesis</keyword>
<keyword evidence="12" id="KW-1185">Reference proteome</keyword>
<evidence type="ECO:0000256" key="9">
    <source>
        <dbReference type="HAMAP-Rule" id="MF_01023"/>
    </source>
</evidence>
<feature type="domain" description="Aminotransferase class I/classII large" evidence="10">
    <location>
        <begin position="36"/>
        <end position="367"/>
    </location>
</feature>
<dbReference type="RefSeq" id="WP_041068334.1">
    <property type="nucleotide sequence ID" value="NZ_AP012273.1"/>
</dbReference>
<dbReference type="Pfam" id="PF00155">
    <property type="entry name" value="Aminotran_1_2"/>
    <property type="match status" value="1"/>
</dbReference>
<keyword evidence="6 9" id="KW-0808">Transferase</keyword>
<dbReference type="CDD" id="cd00609">
    <property type="entry name" value="AAT_like"/>
    <property type="match status" value="1"/>
</dbReference>
<evidence type="ECO:0000256" key="6">
    <source>
        <dbReference type="ARBA" id="ARBA00022679"/>
    </source>
</evidence>
<sequence>MTDFSTLTAPGINDLHPYVPGKPIEELERELGLSGTIKLASNENPLGPSPLGAQAAADVIADINLYPDDSGYRLKKKLADRHGLRSQELVLGAGSSDVIDMVARSFLAPGRNAVFSRYSFAMYPIYTTAAGAQCRVADACPADHATMPYGHDLDAMAELVDGDTRVVFIANPNNPTGTWLTKDRLYAFLQKLRDDVIVVLDEAYTEYVTEAAFPNGVAWLAEFPNLIVTRTFSKIYGLAGLRVGYGMASAPLVDLISRVRHPFNVSMPALAAAEAALEDVEFLRRSRDNNDQGLAQLAAGFQTLGLDYIPSAGNFITVNLRRNAGEIYQKMLENGVIVRPVANYDLPEHLRVTVGAPAENRRFLEVLERVLAP</sequence>
<dbReference type="InterPro" id="IPR015424">
    <property type="entry name" value="PyrdxlP-dep_Trfase"/>
</dbReference>
<feature type="modified residue" description="N6-(pyridoxal phosphate)lysine" evidence="9">
    <location>
        <position position="234"/>
    </location>
</feature>
<dbReference type="PANTHER" id="PTHR43643">
    <property type="entry name" value="HISTIDINOL-PHOSPHATE AMINOTRANSFERASE 2"/>
    <property type="match status" value="1"/>
</dbReference>
<dbReference type="UniPathway" id="UPA00031">
    <property type="reaction ID" value="UER00012"/>
</dbReference>
<dbReference type="EC" id="2.6.1.9" evidence="9"/>
<dbReference type="InterPro" id="IPR015421">
    <property type="entry name" value="PyrdxlP-dep_Trfase_major"/>
</dbReference>
<dbReference type="SUPFAM" id="SSF53383">
    <property type="entry name" value="PLP-dependent transferases"/>
    <property type="match status" value="1"/>
</dbReference>
<dbReference type="AlphaFoldDB" id="A0A7U6GJY3"/>
<gene>
    <name evidence="9" type="primary">hisC</name>
    <name evidence="11" type="ORF">TBH_C2120</name>
</gene>
<dbReference type="Gene3D" id="3.40.640.10">
    <property type="entry name" value="Type I PLP-dependent aspartate aminotransferase-like (Major domain)"/>
    <property type="match status" value="1"/>
</dbReference>
<comment type="similarity">
    <text evidence="3 9">Belongs to the class-II pyridoxal-phosphate-dependent aminotransferase family. Histidinol-phosphate aminotransferase subfamily.</text>
</comment>
<reference evidence="11 12" key="1">
    <citation type="journal article" date="2014" name="PLoS ONE">
        <title>Physiological and genomic features of a novel sulfur-oxidizing gammaproteobacterium belonging to a previously uncultivated symbiotic lineage isolated from a hydrothermal vent.</title>
        <authorList>
            <person name="Nunoura T."/>
            <person name="Takaki Y."/>
            <person name="Kazama H."/>
            <person name="Kakuta J."/>
            <person name="Shimamura S."/>
            <person name="Makita H."/>
            <person name="Hirai M."/>
            <person name="Miyazaki M."/>
            <person name="Takai K."/>
        </authorList>
    </citation>
    <scope>NUCLEOTIDE SEQUENCE [LARGE SCALE GENOMIC DNA]</scope>
    <source>
        <strain evidence="11 12">Hiromi1</strain>
    </source>
</reference>
<dbReference type="InterPro" id="IPR005861">
    <property type="entry name" value="HisP_aminotrans"/>
</dbReference>
<dbReference type="Gene3D" id="3.90.1150.10">
    <property type="entry name" value="Aspartate Aminotransferase, domain 1"/>
    <property type="match status" value="1"/>
</dbReference>
<dbReference type="InterPro" id="IPR004839">
    <property type="entry name" value="Aminotransferase_I/II_large"/>
</dbReference>
<dbReference type="OrthoDB" id="9813612at2"/>
<evidence type="ECO:0000256" key="7">
    <source>
        <dbReference type="ARBA" id="ARBA00022898"/>
    </source>
</evidence>
<evidence type="ECO:0000256" key="8">
    <source>
        <dbReference type="ARBA" id="ARBA00047481"/>
    </source>
</evidence>
<evidence type="ECO:0000313" key="11">
    <source>
        <dbReference type="EMBL" id="BAO45032.1"/>
    </source>
</evidence>